<feature type="region of interest" description="Disordered" evidence="15">
    <location>
        <begin position="1"/>
        <end position="24"/>
    </location>
</feature>
<keyword evidence="10" id="KW-0539">Nucleus</keyword>
<dbReference type="EMBL" id="WNYA01000008">
    <property type="protein sequence ID" value="KAG8559302.1"/>
    <property type="molecule type" value="Genomic_DNA"/>
</dbReference>
<dbReference type="AlphaFoldDB" id="A0AAV7AD03"/>
<evidence type="ECO:0000256" key="4">
    <source>
        <dbReference type="ARBA" id="ARBA00018778"/>
    </source>
</evidence>
<dbReference type="PANTHER" id="PTHR11006:SF92">
    <property type="entry name" value="PROTEIN ARGININE N-METHYLTRANSFERASE 2"/>
    <property type="match status" value="1"/>
</dbReference>
<dbReference type="InterPro" id="IPR029063">
    <property type="entry name" value="SAM-dependent_MTases_sf"/>
</dbReference>
<dbReference type="FunFam" id="3.40.50.150:FF:000016">
    <property type="entry name" value="Protein arginine N-methyltransferase 6"/>
    <property type="match status" value="1"/>
</dbReference>
<sequence length="651" mass="73830">MEDDKAREAEEESRGYNGGEDRSYTTDNMKDMLCVVQEIQNKLSENTAKLILPHNTDHRETDCTWTETASHPGGCGEKKIHGSCYQVAEEGQITNNREWDPAGSERVKDETLGDVGVLVAKNMARNACACAVREDLQGRDLTRGSLTQRSMEGDVGQDNTKDLGEEGERDPLESLDRSWQTKVYKAEMSYEKFPETARLAAPCPEASIGGYPNVDFSTNEFIAMCDFVAADDTQLSLSQGDKVLLLNAVTGEWWWVEHNGHCGYVPANYLHGACEEEDSDVDDPWQDEEYYGSYKTLKLHLEMLSDQPRTQSYRNVIMQNSQALKGKRILDLGCGTGIISFFCAQLSEPEVVYAVEASDIVEQTRKLVEENGYSRVIQVLGQRAEELQLPTKVDVLVSEWMGTCLLFEFMLESVLLARDLWLKEDGVMWPSTARIHMVPCCADREYSSRVHFWDSPYGLNFSSLKPMAVQEFFSTPKPDYVLKPEDCLSQPCTLLDVNLKTIKIEALERMSSEFQFHVDCDGTFHGLTAWFSVQFQNIDSQEQVDLDTGPFNPLTHWKHTLFMLDQPMQVRTGDKIAGSAVFTRNPIWRRHLSVTITWSITSPSQNTEQVSTFLHTARATVLSSDSEFFFFMAEWLQSISHLEVTWYSDTR</sequence>
<evidence type="ECO:0000256" key="11">
    <source>
        <dbReference type="ARBA" id="ARBA00049086"/>
    </source>
</evidence>
<evidence type="ECO:0000256" key="1">
    <source>
        <dbReference type="ARBA" id="ARBA00004123"/>
    </source>
</evidence>
<dbReference type="GO" id="GO:0005634">
    <property type="term" value="C:nucleus"/>
    <property type="evidence" value="ECO:0007669"/>
    <property type="project" value="UniProtKB-SubCell"/>
</dbReference>
<dbReference type="InterPro" id="IPR025799">
    <property type="entry name" value="Arg_MeTrfase"/>
</dbReference>
<dbReference type="GO" id="GO:0035242">
    <property type="term" value="F:protein-arginine omega-N asymmetric methyltransferase activity"/>
    <property type="evidence" value="ECO:0007669"/>
    <property type="project" value="UniProtKB-EC"/>
</dbReference>
<dbReference type="PROSITE" id="PS51678">
    <property type="entry name" value="SAM_MT_PRMT"/>
    <property type="match status" value="1"/>
</dbReference>
<dbReference type="Gene3D" id="2.70.160.11">
    <property type="entry name" value="Hnrnp arginine n-methyltransferase1"/>
    <property type="match status" value="1"/>
</dbReference>
<evidence type="ECO:0000256" key="15">
    <source>
        <dbReference type="SAM" id="MobiDB-lite"/>
    </source>
</evidence>
<comment type="catalytic activity">
    <reaction evidence="11">
        <text>L-arginyl-[protein] + 2 S-adenosyl-L-methionine = N(omega),N(omega)-dimethyl-L-arginyl-[protein] + 2 S-adenosyl-L-homocysteine + 2 H(+)</text>
        <dbReference type="Rhea" id="RHEA:48096"/>
        <dbReference type="Rhea" id="RHEA-COMP:10532"/>
        <dbReference type="Rhea" id="RHEA-COMP:11991"/>
        <dbReference type="ChEBI" id="CHEBI:15378"/>
        <dbReference type="ChEBI" id="CHEBI:29965"/>
        <dbReference type="ChEBI" id="CHEBI:57856"/>
        <dbReference type="ChEBI" id="CHEBI:59789"/>
        <dbReference type="ChEBI" id="CHEBI:61897"/>
        <dbReference type="EC" id="2.1.1.319"/>
    </reaction>
</comment>
<accession>A0AAV7AD03</accession>
<evidence type="ECO:0000256" key="12">
    <source>
        <dbReference type="ARBA" id="ARBA00082811"/>
    </source>
</evidence>
<comment type="subcellular location">
    <subcellularLocation>
        <location evidence="2">Cytoplasm</location>
    </subcellularLocation>
    <subcellularLocation>
        <location evidence="1">Nucleus</location>
    </subcellularLocation>
</comment>
<dbReference type="Pfam" id="PF14604">
    <property type="entry name" value="SH3_9"/>
    <property type="match status" value="1"/>
</dbReference>
<dbReference type="Gene3D" id="2.30.30.40">
    <property type="entry name" value="SH3 Domains"/>
    <property type="match status" value="1"/>
</dbReference>
<feature type="compositionally biased region" description="Basic and acidic residues" evidence="15">
    <location>
        <begin position="159"/>
        <end position="171"/>
    </location>
</feature>
<dbReference type="SUPFAM" id="SSF50044">
    <property type="entry name" value="SH3-domain"/>
    <property type="match status" value="1"/>
</dbReference>
<evidence type="ECO:0000256" key="5">
    <source>
        <dbReference type="ARBA" id="ARBA00022443"/>
    </source>
</evidence>
<reference evidence="17" key="1">
    <citation type="thesis" date="2020" institute="ProQuest LLC" country="789 East Eisenhower Parkway, Ann Arbor, MI, USA">
        <title>Comparative Genomics and Chromosome Evolution.</title>
        <authorList>
            <person name="Mudd A.B."/>
        </authorList>
    </citation>
    <scope>NUCLEOTIDE SEQUENCE</scope>
    <source>
        <strain evidence="17">237g6f4</strain>
        <tissue evidence="17">Blood</tissue>
    </source>
</reference>
<dbReference type="GO" id="GO:0005737">
    <property type="term" value="C:cytoplasm"/>
    <property type="evidence" value="ECO:0007669"/>
    <property type="project" value="UniProtKB-SubCell"/>
</dbReference>
<dbReference type="SMART" id="SM00326">
    <property type="entry name" value="SH3"/>
    <property type="match status" value="1"/>
</dbReference>
<dbReference type="EC" id="2.1.1.319" evidence="3"/>
<keyword evidence="5 13" id="KW-0728">SH3 domain</keyword>
<keyword evidence="9 14" id="KW-0949">S-adenosyl-L-methionine</keyword>
<evidence type="ECO:0000313" key="18">
    <source>
        <dbReference type="Proteomes" id="UP000824782"/>
    </source>
</evidence>
<name>A0AAV7AD03_ENGPU</name>
<dbReference type="GO" id="GO:0032259">
    <property type="term" value="P:methylation"/>
    <property type="evidence" value="ECO:0007669"/>
    <property type="project" value="UniProtKB-KW"/>
</dbReference>
<gene>
    <name evidence="17" type="ORF">GDO81_017304</name>
</gene>
<evidence type="ECO:0000259" key="16">
    <source>
        <dbReference type="PROSITE" id="PS50002"/>
    </source>
</evidence>
<dbReference type="PANTHER" id="PTHR11006">
    <property type="entry name" value="PROTEIN ARGININE N-METHYLTRANSFERASE"/>
    <property type="match status" value="1"/>
</dbReference>
<evidence type="ECO:0000256" key="10">
    <source>
        <dbReference type="ARBA" id="ARBA00023242"/>
    </source>
</evidence>
<feature type="domain" description="SH3" evidence="16">
    <location>
        <begin position="216"/>
        <end position="275"/>
    </location>
</feature>
<evidence type="ECO:0000256" key="9">
    <source>
        <dbReference type="ARBA" id="ARBA00022691"/>
    </source>
</evidence>
<feature type="region of interest" description="Disordered" evidence="15">
    <location>
        <begin position="142"/>
        <end position="171"/>
    </location>
</feature>
<dbReference type="PROSITE" id="PS50002">
    <property type="entry name" value="SH3"/>
    <property type="match status" value="1"/>
</dbReference>
<protein>
    <recommendedName>
        <fullName evidence="4">Protein arginine N-methyltransferase 2</fullName>
        <ecNumber evidence="3">2.1.1.319</ecNumber>
    </recommendedName>
    <alternativeName>
        <fullName evidence="12">Histone-arginine N-methyltransferase PRMT2</fullName>
    </alternativeName>
</protein>
<evidence type="ECO:0000256" key="8">
    <source>
        <dbReference type="ARBA" id="ARBA00022679"/>
    </source>
</evidence>
<dbReference type="FunFam" id="2.70.160.11:FF:000007">
    <property type="entry name" value="Protein arginine N-methyltransferase 2"/>
    <property type="match status" value="1"/>
</dbReference>
<keyword evidence="8 14" id="KW-0808">Transferase</keyword>
<dbReference type="InterPro" id="IPR036028">
    <property type="entry name" value="SH3-like_dom_sf"/>
</dbReference>
<dbReference type="Gene3D" id="3.40.50.150">
    <property type="entry name" value="Vaccinia Virus protein VP39"/>
    <property type="match status" value="1"/>
</dbReference>
<evidence type="ECO:0000256" key="2">
    <source>
        <dbReference type="ARBA" id="ARBA00004496"/>
    </source>
</evidence>
<evidence type="ECO:0000256" key="7">
    <source>
        <dbReference type="ARBA" id="ARBA00022603"/>
    </source>
</evidence>
<keyword evidence="18" id="KW-1185">Reference proteome</keyword>
<dbReference type="Pfam" id="PF22528">
    <property type="entry name" value="PRMT_C"/>
    <property type="match status" value="1"/>
</dbReference>
<organism evidence="17 18">
    <name type="scientific">Engystomops pustulosus</name>
    <name type="common">Tungara frog</name>
    <name type="synonym">Physalaemus pustulosus</name>
    <dbReference type="NCBI Taxonomy" id="76066"/>
    <lineage>
        <taxon>Eukaryota</taxon>
        <taxon>Metazoa</taxon>
        <taxon>Chordata</taxon>
        <taxon>Craniata</taxon>
        <taxon>Vertebrata</taxon>
        <taxon>Euteleostomi</taxon>
        <taxon>Amphibia</taxon>
        <taxon>Batrachia</taxon>
        <taxon>Anura</taxon>
        <taxon>Neobatrachia</taxon>
        <taxon>Hyloidea</taxon>
        <taxon>Leptodactylidae</taxon>
        <taxon>Leiuperinae</taxon>
        <taxon>Engystomops</taxon>
    </lineage>
</organism>
<dbReference type="Pfam" id="PF06325">
    <property type="entry name" value="PrmA"/>
    <property type="match status" value="1"/>
</dbReference>
<dbReference type="InterPro" id="IPR001452">
    <property type="entry name" value="SH3_domain"/>
</dbReference>
<dbReference type="GO" id="GO:0042054">
    <property type="term" value="F:histone methyltransferase activity"/>
    <property type="evidence" value="ECO:0007669"/>
    <property type="project" value="TreeGrafter"/>
</dbReference>
<dbReference type="InterPro" id="IPR055135">
    <property type="entry name" value="PRMT_dom"/>
</dbReference>
<keyword evidence="6" id="KW-0963">Cytoplasm</keyword>
<evidence type="ECO:0000256" key="14">
    <source>
        <dbReference type="PROSITE-ProRule" id="PRU01015"/>
    </source>
</evidence>
<comment type="caution">
    <text evidence="17">The sequence shown here is derived from an EMBL/GenBank/DDBJ whole genome shotgun (WGS) entry which is preliminary data.</text>
</comment>
<evidence type="ECO:0000256" key="6">
    <source>
        <dbReference type="ARBA" id="ARBA00022490"/>
    </source>
</evidence>
<dbReference type="CDD" id="cd02440">
    <property type="entry name" value="AdoMet_MTases"/>
    <property type="match status" value="1"/>
</dbReference>
<keyword evidence="7 14" id="KW-0489">Methyltransferase</keyword>
<evidence type="ECO:0000256" key="3">
    <source>
        <dbReference type="ARBA" id="ARBA00011925"/>
    </source>
</evidence>
<dbReference type="SUPFAM" id="SSF53335">
    <property type="entry name" value="S-adenosyl-L-methionine-dependent methyltransferases"/>
    <property type="match status" value="1"/>
</dbReference>
<proteinExistence type="predicted"/>
<evidence type="ECO:0000313" key="17">
    <source>
        <dbReference type="EMBL" id="KAG8559302.1"/>
    </source>
</evidence>
<evidence type="ECO:0000256" key="13">
    <source>
        <dbReference type="PROSITE-ProRule" id="PRU00192"/>
    </source>
</evidence>
<dbReference type="Proteomes" id="UP000824782">
    <property type="component" value="Unassembled WGS sequence"/>
</dbReference>